<accession>A0A0J1B6J5</accession>
<sequence length="49" mass="5256">MPPYLSAAVSKLRVMGLPFLSIDCCLMPFWHGIDASVNEKPPTPATPVG</sequence>
<gene>
    <name evidence="1" type="ORF">RISK_005284</name>
</gene>
<dbReference type="Proteomes" id="UP000036367">
    <property type="component" value="Unassembled WGS sequence"/>
</dbReference>
<comment type="caution">
    <text evidence="1">The sequence shown here is derived from an EMBL/GenBank/DDBJ whole genome shotgun (WGS) entry which is preliminary data.</text>
</comment>
<dbReference type="AlphaFoldDB" id="A0A0J1B6J5"/>
<evidence type="ECO:0000313" key="1">
    <source>
        <dbReference type="EMBL" id="KLU02218.1"/>
    </source>
</evidence>
<dbReference type="EMBL" id="LECT01000044">
    <property type="protein sequence ID" value="KLU02218.1"/>
    <property type="molecule type" value="Genomic_DNA"/>
</dbReference>
<reference evidence="1" key="1">
    <citation type="submission" date="2015-05" db="EMBL/GenBank/DDBJ databases">
        <title>Permanent draft genome of Rhodopirellula islandicus K833.</title>
        <authorList>
            <person name="Kizina J."/>
            <person name="Richter M."/>
            <person name="Glockner F.O."/>
            <person name="Harder J."/>
        </authorList>
    </citation>
    <scope>NUCLEOTIDE SEQUENCE [LARGE SCALE GENOMIC DNA]</scope>
    <source>
        <strain evidence="1">K833</strain>
    </source>
</reference>
<protein>
    <submittedName>
        <fullName evidence="1">Uncharacterized protein</fullName>
    </submittedName>
</protein>
<keyword evidence="2" id="KW-1185">Reference proteome</keyword>
<organism evidence="1 2">
    <name type="scientific">Rhodopirellula islandica</name>
    <dbReference type="NCBI Taxonomy" id="595434"/>
    <lineage>
        <taxon>Bacteria</taxon>
        <taxon>Pseudomonadati</taxon>
        <taxon>Planctomycetota</taxon>
        <taxon>Planctomycetia</taxon>
        <taxon>Pirellulales</taxon>
        <taxon>Pirellulaceae</taxon>
        <taxon>Rhodopirellula</taxon>
    </lineage>
</organism>
<proteinExistence type="predicted"/>
<evidence type="ECO:0000313" key="2">
    <source>
        <dbReference type="Proteomes" id="UP000036367"/>
    </source>
</evidence>
<name>A0A0J1B6J5_RHOIS</name>